<dbReference type="EMBL" id="SRRH01000100">
    <property type="protein sequence ID" value="KAG6299233.1"/>
    <property type="molecule type" value="Genomic_DNA"/>
</dbReference>
<feature type="region of interest" description="Disordered" evidence="1">
    <location>
        <begin position="1"/>
        <end position="47"/>
    </location>
</feature>
<proteinExistence type="predicted"/>
<keyword evidence="3" id="KW-1185">Reference proteome</keyword>
<reference evidence="2 3" key="1">
    <citation type="journal article" date="2020" name="bioRxiv">
        <title>Whole genome comparisons of ergot fungi reveals the divergence and evolution of species within the genus Claviceps are the result of varying mechanisms driving genome evolution and host range expansion.</title>
        <authorList>
            <person name="Wyka S.A."/>
            <person name="Mondo S.J."/>
            <person name="Liu M."/>
            <person name="Dettman J."/>
            <person name="Nalam V."/>
            <person name="Broders K.D."/>
        </authorList>
    </citation>
    <scope>NUCLEOTIDE SEQUENCE [LARGE SCALE GENOMIC DNA]</scope>
    <source>
        <strain evidence="2 3">Clav52</strain>
    </source>
</reference>
<dbReference type="Proteomes" id="UP000707071">
    <property type="component" value="Unassembled WGS sequence"/>
</dbReference>
<feature type="region of interest" description="Disordered" evidence="1">
    <location>
        <begin position="282"/>
        <end position="394"/>
    </location>
</feature>
<feature type="region of interest" description="Disordered" evidence="1">
    <location>
        <begin position="407"/>
        <end position="435"/>
    </location>
</feature>
<protein>
    <submittedName>
        <fullName evidence="2">Uncharacterized protein</fullName>
    </submittedName>
</protein>
<sequence>MGMQGPLTAQALGRSPYDDVAEGEGPEDSHQPAQQYDHRGRPVNPDTKRINRDFIRAHNEVMLVIGVAEPDNPHVLSESESQRQHEAHEELIGLRLGFSAKTCVEAVGIFGINGLRQRILIYKRYSQIPFWELYRQARADFSISRDVFAGAPASLAFFYLDDMVRKLWPKEGKEVAGRIVQKTWLYLKAHVQVFIILQRLGFISANIWFPGPSFFIPFTEASPIAAPPPPRDYTIPSLLSWLGGALISSTPFLVFVMTQRVMRDVRSQIWAQIYRRLPNTSFHRKPILPPPPPPALPSPPPALPSPPPPPPPPPPPAHTIASSSTASPDPSNVTSESERQEPESSDRSLFNGNNIFRDSTEAGPSSQPSQDTPGRESVLSARGDEYPTDDEENEGVSATLISFDVEASESHDAPPGLWSAELRPSAGPDTRSPKQQPVYMDTLLTRLPSLIATHLLTNSATRILLAPYEATALRLVARMSCLSQGLPCVDIFTGGLLSGMTRTWLVNFLGTELLNVALCSEVWAVFALIFQRHHMTEEEWKDEEEEGSNDSS</sequence>
<name>A0A9P7QJ35_9HYPO</name>
<gene>
    <name evidence="2" type="ORF">E4U09_000132</name>
</gene>
<organism evidence="2 3">
    <name type="scientific">Claviceps aff. purpurea</name>
    <dbReference type="NCBI Taxonomy" id="1967640"/>
    <lineage>
        <taxon>Eukaryota</taxon>
        <taxon>Fungi</taxon>
        <taxon>Dikarya</taxon>
        <taxon>Ascomycota</taxon>
        <taxon>Pezizomycotina</taxon>
        <taxon>Sordariomycetes</taxon>
        <taxon>Hypocreomycetidae</taxon>
        <taxon>Hypocreales</taxon>
        <taxon>Clavicipitaceae</taxon>
        <taxon>Claviceps</taxon>
    </lineage>
</organism>
<feature type="compositionally biased region" description="Basic and acidic residues" evidence="1">
    <location>
        <begin position="336"/>
        <end position="346"/>
    </location>
</feature>
<accession>A0A9P7QJ35</accession>
<dbReference type="AlphaFoldDB" id="A0A9P7QJ35"/>
<comment type="caution">
    <text evidence="2">The sequence shown here is derived from an EMBL/GenBank/DDBJ whole genome shotgun (WGS) entry which is preliminary data.</text>
</comment>
<feature type="compositionally biased region" description="Pro residues" evidence="1">
    <location>
        <begin position="287"/>
        <end position="317"/>
    </location>
</feature>
<feature type="compositionally biased region" description="Basic and acidic residues" evidence="1">
    <location>
        <begin position="36"/>
        <end position="47"/>
    </location>
</feature>
<evidence type="ECO:0000256" key="1">
    <source>
        <dbReference type="SAM" id="MobiDB-lite"/>
    </source>
</evidence>
<evidence type="ECO:0000313" key="2">
    <source>
        <dbReference type="EMBL" id="KAG6299233.1"/>
    </source>
</evidence>
<evidence type="ECO:0000313" key="3">
    <source>
        <dbReference type="Proteomes" id="UP000707071"/>
    </source>
</evidence>
<feature type="compositionally biased region" description="Polar residues" evidence="1">
    <location>
        <begin position="347"/>
        <end position="372"/>
    </location>
</feature>
<feature type="compositionally biased region" description="Low complexity" evidence="1">
    <location>
        <begin position="318"/>
        <end position="328"/>
    </location>
</feature>